<accession>A0ACB9F767</accession>
<sequence length="136" mass="15104">MVFLIVCRDFRLAELQTLMKRGLEQGNRGCFSRDRRVAILSGSGRDLQCGAQLRRPRSRLSGVVGRRSGRDIEEVGSRSTASKLHQDHDDEDEDEEESNGGNDELVAVGSAVAAAIAATFWIDLGDMAVVEWQRWL</sequence>
<name>A0ACB9F767_CICIN</name>
<organism evidence="1 2">
    <name type="scientific">Cichorium intybus</name>
    <name type="common">Chicory</name>
    <dbReference type="NCBI Taxonomy" id="13427"/>
    <lineage>
        <taxon>Eukaryota</taxon>
        <taxon>Viridiplantae</taxon>
        <taxon>Streptophyta</taxon>
        <taxon>Embryophyta</taxon>
        <taxon>Tracheophyta</taxon>
        <taxon>Spermatophyta</taxon>
        <taxon>Magnoliopsida</taxon>
        <taxon>eudicotyledons</taxon>
        <taxon>Gunneridae</taxon>
        <taxon>Pentapetalae</taxon>
        <taxon>asterids</taxon>
        <taxon>campanulids</taxon>
        <taxon>Asterales</taxon>
        <taxon>Asteraceae</taxon>
        <taxon>Cichorioideae</taxon>
        <taxon>Cichorieae</taxon>
        <taxon>Cichoriinae</taxon>
        <taxon>Cichorium</taxon>
    </lineage>
</organism>
<evidence type="ECO:0000313" key="2">
    <source>
        <dbReference type="Proteomes" id="UP001055811"/>
    </source>
</evidence>
<dbReference type="EMBL" id="CM042011">
    <property type="protein sequence ID" value="KAI3766741.1"/>
    <property type="molecule type" value="Genomic_DNA"/>
</dbReference>
<reference evidence="2" key="1">
    <citation type="journal article" date="2022" name="Mol. Ecol. Resour.">
        <title>The genomes of chicory, endive, great burdock and yacon provide insights into Asteraceae palaeo-polyploidization history and plant inulin production.</title>
        <authorList>
            <person name="Fan W."/>
            <person name="Wang S."/>
            <person name="Wang H."/>
            <person name="Wang A."/>
            <person name="Jiang F."/>
            <person name="Liu H."/>
            <person name="Zhao H."/>
            <person name="Xu D."/>
            <person name="Zhang Y."/>
        </authorList>
    </citation>
    <scope>NUCLEOTIDE SEQUENCE [LARGE SCALE GENOMIC DNA]</scope>
    <source>
        <strain evidence="2">cv. Punajuju</strain>
    </source>
</reference>
<reference evidence="1 2" key="2">
    <citation type="journal article" date="2022" name="Mol. Ecol. Resour.">
        <title>The genomes of chicory, endive, great burdock and yacon provide insights into Asteraceae paleo-polyploidization history and plant inulin production.</title>
        <authorList>
            <person name="Fan W."/>
            <person name="Wang S."/>
            <person name="Wang H."/>
            <person name="Wang A."/>
            <person name="Jiang F."/>
            <person name="Liu H."/>
            <person name="Zhao H."/>
            <person name="Xu D."/>
            <person name="Zhang Y."/>
        </authorList>
    </citation>
    <scope>NUCLEOTIDE SEQUENCE [LARGE SCALE GENOMIC DNA]</scope>
    <source>
        <strain evidence="2">cv. Punajuju</strain>
        <tissue evidence="1">Leaves</tissue>
    </source>
</reference>
<gene>
    <name evidence="1" type="ORF">L2E82_16812</name>
</gene>
<proteinExistence type="predicted"/>
<dbReference type="Proteomes" id="UP001055811">
    <property type="component" value="Linkage Group LG03"/>
</dbReference>
<keyword evidence="2" id="KW-1185">Reference proteome</keyword>
<protein>
    <submittedName>
        <fullName evidence="1">Uncharacterized protein</fullName>
    </submittedName>
</protein>
<evidence type="ECO:0000313" key="1">
    <source>
        <dbReference type="EMBL" id="KAI3766741.1"/>
    </source>
</evidence>
<comment type="caution">
    <text evidence="1">The sequence shown here is derived from an EMBL/GenBank/DDBJ whole genome shotgun (WGS) entry which is preliminary data.</text>
</comment>